<dbReference type="EMBL" id="MU006758">
    <property type="protein sequence ID" value="KAF2621214.1"/>
    <property type="molecule type" value="Genomic_DNA"/>
</dbReference>
<comment type="caution">
    <text evidence="1">The sequence shown here is derived from an EMBL/GenBank/DDBJ whole genome shotgun (WGS) entry which is preliminary data.</text>
</comment>
<evidence type="ECO:0000313" key="2">
    <source>
        <dbReference type="Proteomes" id="UP000799754"/>
    </source>
</evidence>
<organism evidence="1 2">
    <name type="scientific">Macroventuria anomochaeta</name>
    <dbReference type="NCBI Taxonomy" id="301207"/>
    <lineage>
        <taxon>Eukaryota</taxon>
        <taxon>Fungi</taxon>
        <taxon>Dikarya</taxon>
        <taxon>Ascomycota</taxon>
        <taxon>Pezizomycotina</taxon>
        <taxon>Dothideomycetes</taxon>
        <taxon>Pleosporomycetidae</taxon>
        <taxon>Pleosporales</taxon>
        <taxon>Pleosporineae</taxon>
        <taxon>Didymellaceae</taxon>
        <taxon>Macroventuria</taxon>
    </lineage>
</organism>
<accession>A0ACB6RHH9</accession>
<reference evidence="1" key="1">
    <citation type="journal article" date="2020" name="Stud. Mycol.">
        <title>101 Dothideomycetes genomes: a test case for predicting lifestyles and emergence of pathogens.</title>
        <authorList>
            <person name="Haridas S."/>
            <person name="Albert R."/>
            <person name="Binder M."/>
            <person name="Bloem J."/>
            <person name="Labutti K."/>
            <person name="Salamov A."/>
            <person name="Andreopoulos B."/>
            <person name="Baker S."/>
            <person name="Barry K."/>
            <person name="Bills G."/>
            <person name="Bluhm B."/>
            <person name="Cannon C."/>
            <person name="Castanera R."/>
            <person name="Culley D."/>
            <person name="Daum C."/>
            <person name="Ezra D."/>
            <person name="Gonzalez J."/>
            <person name="Henrissat B."/>
            <person name="Kuo A."/>
            <person name="Liang C."/>
            <person name="Lipzen A."/>
            <person name="Lutzoni F."/>
            <person name="Magnuson J."/>
            <person name="Mondo S."/>
            <person name="Nolan M."/>
            <person name="Ohm R."/>
            <person name="Pangilinan J."/>
            <person name="Park H.-J."/>
            <person name="Ramirez L."/>
            <person name="Alfaro M."/>
            <person name="Sun H."/>
            <person name="Tritt A."/>
            <person name="Yoshinaga Y."/>
            <person name="Zwiers L.-H."/>
            <person name="Turgeon B."/>
            <person name="Goodwin S."/>
            <person name="Spatafora J."/>
            <person name="Crous P."/>
            <person name="Grigoriev I."/>
        </authorList>
    </citation>
    <scope>NUCLEOTIDE SEQUENCE</scope>
    <source>
        <strain evidence="1">CBS 525.71</strain>
    </source>
</reference>
<evidence type="ECO:0000313" key="1">
    <source>
        <dbReference type="EMBL" id="KAF2621214.1"/>
    </source>
</evidence>
<keyword evidence="2" id="KW-1185">Reference proteome</keyword>
<gene>
    <name evidence="1" type="ORF">BU25DRAFT_404758</name>
</gene>
<dbReference type="Proteomes" id="UP000799754">
    <property type="component" value="Unassembled WGS sequence"/>
</dbReference>
<protein>
    <submittedName>
        <fullName evidence="1">Uncharacterized protein</fullName>
    </submittedName>
</protein>
<sequence length="417" mass="46440">MADPLSATASVVALVTVTVQSVKSLHDTVARFKGRDKTLQRLQDELQGIITVLLSLKEVAHTEASISKLLQGPIDRCSEVCQEFKQSMESFGQKTKASFRDWAKLEFMRGDINEFIDTISGYKSTIAVGLGTITMYVSAKVSQQALEEYNEMIQDTVYDLNVRLKRVDEKLEGYSNSNISAPDINLDDEKEVTQMCLRICEDAKLFLESLNQQSTVLQDGKDATGTDEQHSFEAQLLTSQALGRNRDNFVSIIGHLQDRLQALILNDNPKNDKERKRLLEDINVSKQCLEVCKVASEASSQKIYRVGEVVADGDSDQVVANTLADLFDVKKAISKDHSAQLVGSMSGEDLRFLAEKRYESRFGAFAPKSNPAVRPGQSVDTEQETKSTPRQTSPSSYTQLRPKGEKPSSNEIRKRID</sequence>
<proteinExistence type="predicted"/>
<name>A0ACB6RHH9_9PLEO</name>